<evidence type="ECO:0000313" key="3">
    <source>
        <dbReference type="Proteomes" id="UP000284219"/>
    </source>
</evidence>
<reference evidence="2 3" key="1">
    <citation type="submission" date="2016-08" db="EMBL/GenBank/DDBJ databases">
        <title>Novel Firmicute Genomes.</title>
        <authorList>
            <person name="Poppleton D.I."/>
            <person name="Gribaldo S."/>
        </authorList>
    </citation>
    <scope>NUCLEOTIDE SEQUENCE [LARGE SCALE GENOMIC DNA]</scope>
    <source>
        <strain evidence="2 3">RAOx-1</strain>
    </source>
</reference>
<keyword evidence="3" id="KW-1185">Reference proteome</keyword>
<dbReference type="EMBL" id="MCHY01000007">
    <property type="protein sequence ID" value="RKD24978.1"/>
    <property type="molecule type" value="Genomic_DNA"/>
</dbReference>
<dbReference type="InterPro" id="IPR048147">
    <property type="entry name" value="CBO0543-like"/>
</dbReference>
<evidence type="ECO:0000256" key="1">
    <source>
        <dbReference type="SAM" id="Phobius"/>
    </source>
</evidence>
<dbReference type="Proteomes" id="UP000284219">
    <property type="component" value="Unassembled WGS sequence"/>
</dbReference>
<sequence length="151" mass="18864">MIFFLGLFILSWIWFLLFADKSKFRLFYPSVLLAMYLACAVDFFAHHYELWNYPAPTNQQTFWYHLMQQFGIYPITVYFFLQWLPRRQTWNMIAVYIFAWSMFAFMIEWLAITYGFMEHLSWWNLRCSYLADWILFIIFYRHHQWRANPPR</sequence>
<name>A0A419SLP0_9BACL</name>
<proteinExistence type="predicted"/>
<evidence type="ECO:0000313" key="2">
    <source>
        <dbReference type="EMBL" id="RKD24978.1"/>
    </source>
</evidence>
<accession>A0A419SLP0</accession>
<organism evidence="2 3">
    <name type="scientific">Ammoniphilus oxalaticus</name>
    <dbReference type="NCBI Taxonomy" id="66863"/>
    <lineage>
        <taxon>Bacteria</taxon>
        <taxon>Bacillati</taxon>
        <taxon>Bacillota</taxon>
        <taxon>Bacilli</taxon>
        <taxon>Bacillales</taxon>
        <taxon>Paenibacillaceae</taxon>
        <taxon>Aneurinibacillus group</taxon>
        <taxon>Ammoniphilus</taxon>
    </lineage>
</organism>
<dbReference type="RefSeq" id="WP_120188795.1">
    <property type="nucleotide sequence ID" value="NZ_MCHY01000007.1"/>
</dbReference>
<feature type="transmembrane region" description="Helical" evidence="1">
    <location>
        <begin position="93"/>
        <end position="117"/>
    </location>
</feature>
<feature type="transmembrane region" description="Helical" evidence="1">
    <location>
        <begin position="123"/>
        <end position="141"/>
    </location>
</feature>
<gene>
    <name evidence="2" type="ORF">BEP19_03840</name>
</gene>
<protein>
    <submittedName>
        <fullName evidence="2">Uncharacterized protein</fullName>
    </submittedName>
</protein>
<feature type="transmembrane region" description="Helical" evidence="1">
    <location>
        <begin position="62"/>
        <end position="81"/>
    </location>
</feature>
<keyword evidence="1" id="KW-0812">Transmembrane</keyword>
<keyword evidence="1" id="KW-1133">Transmembrane helix</keyword>
<dbReference type="AlphaFoldDB" id="A0A419SLP0"/>
<comment type="caution">
    <text evidence="2">The sequence shown here is derived from an EMBL/GenBank/DDBJ whole genome shotgun (WGS) entry which is preliminary data.</text>
</comment>
<dbReference type="OrthoDB" id="1730091at2"/>
<dbReference type="NCBIfam" id="NF041644">
    <property type="entry name" value="CBO0543_fam"/>
    <property type="match status" value="1"/>
</dbReference>
<keyword evidence="1" id="KW-0472">Membrane</keyword>